<sequence>MKKKYDLDLIRKSIDNLSKDIFKNCNIKRCNQWSNPCGCCTKGDYPVSYLESLEIKDFLEKNPLTLQLVKNNIKENKKCYFYNSKDKICSIKNLRPIVCRFVSLRIFRHGEKLMGCSPYELCSGKKSTILSFEEKDTTVLKNNYTYIYHHPQNDIFYLDFKKLDFLKEYYQDNFINLSDIIKKTF</sequence>
<keyword evidence="2" id="KW-1185">Reference proteome</keyword>
<dbReference type="Proteomes" id="UP000191153">
    <property type="component" value="Unassembled WGS sequence"/>
</dbReference>
<dbReference type="EMBL" id="FUWX01000010">
    <property type="protein sequence ID" value="SJZ75086.1"/>
    <property type="molecule type" value="Genomic_DNA"/>
</dbReference>
<dbReference type="InterPro" id="IPR005358">
    <property type="entry name" value="Puta_zinc/iron-chelating_dom"/>
</dbReference>
<name>A0A1T4N7K4_9FUSO</name>
<organism evidence="1 2">
    <name type="scientific">Cetobacterium ceti</name>
    <dbReference type="NCBI Taxonomy" id="180163"/>
    <lineage>
        <taxon>Bacteria</taxon>
        <taxon>Fusobacteriati</taxon>
        <taxon>Fusobacteriota</taxon>
        <taxon>Fusobacteriia</taxon>
        <taxon>Fusobacteriales</taxon>
        <taxon>Fusobacteriaceae</taxon>
        <taxon>Cetobacterium</taxon>
    </lineage>
</organism>
<evidence type="ECO:0000313" key="2">
    <source>
        <dbReference type="Proteomes" id="UP000191153"/>
    </source>
</evidence>
<dbReference type="OrthoDB" id="486823at2"/>
<proteinExistence type="predicted"/>
<reference evidence="1 2" key="1">
    <citation type="submission" date="2017-02" db="EMBL/GenBank/DDBJ databases">
        <authorList>
            <person name="Peterson S.W."/>
        </authorList>
    </citation>
    <scope>NUCLEOTIDE SEQUENCE [LARGE SCALE GENOMIC DNA]</scope>
    <source>
        <strain evidence="1 2">ATCC 700028</strain>
    </source>
</reference>
<protein>
    <submittedName>
        <fullName evidence="1">Putative zinc-or iron-chelating domain-containing protein</fullName>
    </submittedName>
</protein>
<dbReference type="RefSeq" id="WP_078693936.1">
    <property type="nucleotide sequence ID" value="NZ_FUWX01000010.1"/>
</dbReference>
<accession>A0A1T4N7K4</accession>
<dbReference type="AlphaFoldDB" id="A0A1T4N7K4"/>
<gene>
    <name evidence="1" type="ORF">SAMN02745174_01447</name>
</gene>
<evidence type="ECO:0000313" key="1">
    <source>
        <dbReference type="EMBL" id="SJZ75086.1"/>
    </source>
</evidence>
<dbReference type="Pfam" id="PF03692">
    <property type="entry name" value="CxxCxxCC"/>
    <property type="match status" value="1"/>
</dbReference>
<dbReference type="STRING" id="180163.SAMN02745174_01447"/>